<evidence type="ECO:0000313" key="5">
    <source>
        <dbReference type="EMBL" id="KAJ2675704.1"/>
    </source>
</evidence>
<dbReference type="PANTHER" id="PTHR47396:SF1">
    <property type="entry name" value="ATP-DEPENDENT HELICASE IRC3-RELATED"/>
    <property type="match status" value="1"/>
</dbReference>
<dbReference type="OrthoDB" id="16911at2759"/>
<sequence length="728" mass="81682">MPVQVGFSWRSTQRRWTHTLRPYQQECLDICMDNFSQGVKRQAVSLPVGSGKTVIFSNLIKLIKPPTRLATKTLVLAHRRELLEQAATQIKKAAPDLLVEIDQGTRVASPVADVIVASVPTLGHRTNGRLSRYDPKRFKLVVIDEAHHAAANTYLRVVKHFGQDEADSDTLVWGCSATLFRYDDRDLADVFDKVVYHKHFIAMIREGYLSKIKLTTVRTRNSLENVRRFKGDFAVKALSEAVNNEARNKAIVKAYETMAAGKRKSTLVFAVDVEHAKQLCAMFVNYKIRAEVVLGTTKTAERERILQNFRSGKLPVLVNCGILTEGTDIPNIDCMLMARPTCSPILFQQMLGRGMRLFPGKEDCLVLDFVDSVKRGAQMQITVPSLLGLELDTSFHGVRFPASLSALKKSFDAGEISLGAEDEDPEIANAKRLMSMYKEFLAKLPKALGSLAEMGFVAEEHLNPLNLFELAKKQTKATASLKELELVASGDHGLRKMSTLSWVCITPDRYMLSTPTAIYELNKNPEDDLWNGTRRQLFKKSEHFPFNISKQNVFTLKGVRVGVFSKMLDHAIESMDTLIKLRHKNAVQSLLWNAPWRKQPPSSAQVKLLNKHRFNIPVSAAYLSDRNATKGINRGIASDILTRIRSGSLQWWKEMEAVKEKLAEHQKKKMVQLQKLSELAIPGTETLVETPNTKALLKLNAPDIEVSPGLEAPSTDSSFKRKNVSFTE</sequence>
<evidence type="ECO:0000259" key="4">
    <source>
        <dbReference type="PROSITE" id="PS51194"/>
    </source>
</evidence>
<protein>
    <submittedName>
        <fullName evidence="5">DEAD DEAH box helicase</fullName>
    </submittedName>
</protein>
<feature type="domain" description="Helicase ATP-binding" evidence="3">
    <location>
        <begin position="33"/>
        <end position="197"/>
    </location>
</feature>
<evidence type="ECO:0000313" key="6">
    <source>
        <dbReference type="Proteomes" id="UP001151518"/>
    </source>
</evidence>
<dbReference type="PROSITE" id="PS51192">
    <property type="entry name" value="HELICASE_ATP_BIND_1"/>
    <property type="match status" value="1"/>
</dbReference>
<dbReference type="SMART" id="SM00487">
    <property type="entry name" value="DEXDc"/>
    <property type="match status" value="1"/>
</dbReference>
<gene>
    <name evidence="5" type="primary">irc3</name>
    <name evidence="5" type="ORF">GGI25_003902</name>
</gene>
<dbReference type="GO" id="GO:0036121">
    <property type="term" value="F:double-stranded DNA helicase activity"/>
    <property type="evidence" value="ECO:0007669"/>
    <property type="project" value="TreeGrafter"/>
</dbReference>
<dbReference type="AlphaFoldDB" id="A0A9W8G667"/>
<accession>A0A9W8G667</accession>
<dbReference type="GO" id="GO:0005524">
    <property type="term" value="F:ATP binding"/>
    <property type="evidence" value="ECO:0007669"/>
    <property type="project" value="InterPro"/>
</dbReference>
<proteinExistence type="predicted"/>
<name>A0A9W8G667_9FUNG</name>
<feature type="domain" description="Helicase C-terminal" evidence="4">
    <location>
        <begin position="250"/>
        <end position="408"/>
    </location>
</feature>
<dbReference type="InterPro" id="IPR001650">
    <property type="entry name" value="Helicase_C-like"/>
</dbReference>
<dbReference type="InterPro" id="IPR014001">
    <property type="entry name" value="Helicase_ATP-bd"/>
</dbReference>
<dbReference type="Pfam" id="PF00271">
    <property type="entry name" value="Helicase_C"/>
    <property type="match status" value="1"/>
</dbReference>
<keyword evidence="1 5" id="KW-0067">ATP-binding</keyword>
<dbReference type="InterPro" id="IPR027417">
    <property type="entry name" value="P-loop_NTPase"/>
</dbReference>
<dbReference type="GO" id="GO:0061749">
    <property type="term" value="F:forked DNA-dependent helicase activity"/>
    <property type="evidence" value="ECO:0007669"/>
    <property type="project" value="TreeGrafter"/>
</dbReference>
<dbReference type="Proteomes" id="UP001151518">
    <property type="component" value="Unassembled WGS sequence"/>
</dbReference>
<keyword evidence="1 5" id="KW-0378">Hydrolase</keyword>
<dbReference type="GO" id="GO:0005759">
    <property type="term" value="C:mitochondrial matrix"/>
    <property type="evidence" value="ECO:0007669"/>
    <property type="project" value="TreeGrafter"/>
</dbReference>
<dbReference type="SUPFAM" id="SSF52540">
    <property type="entry name" value="P-loop containing nucleoside triphosphate hydrolases"/>
    <property type="match status" value="1"/>
</dbReference>
<dbReference type="PANTHER" id="PTHR47396">
    <property type="entry name" value="TYPE I RESTRICTION ENZYME ECOKI R PROTEIN"/>
    <property type="match status" value="1"/>
</dbReference>
<dbReference type="EMBL" id="JANBTW010000046">
    <property type="protein sequence ID" value="KAJ2675704.1"/>
    <property type="molecule type" value="Genomic_DNA"/>
</dbReference>
<comment type="caution">
    <text evidence="5">The sequence shown here is derived from an EMBL/GenBank/DDBJ whole genome shotgun (WGS) entry which is preliminary data.</text>
</comment>
<dbReference type="Gene3D" id="3.40.50.300">
    <property type="entry name" value="P-loop containing nucleotide triphosphate hydrolases"/>
    <property type="match status" value="2"/>
</dbReference>
<dbReference type="InterPro" id="IPR006935">
    <property type="entry name" value="Helicase/UvrB_N"/>
</dbReference>
<reference evidence="5" key="1">
    <citation type="submission" date="2022-07" db="EMBL/GenBank/DDBJ databases">
        <title>Phylogenomic reconstructions and comparative analyses of Kickxellomycotina fungi.</title>
        <authorList>
            <person name="Reynolds N.K."/>
            <person name="Stajich J.E."/>
            <person name="Barry K."/>
            <person name="Grigoriev I.V."/>
            <person name="Crous P."/>
            <person name="Smith M.E."/>
        </authorList>
    </citation>
    <scope>NUCLEOTIDE SEQUENCE</scope>
    <source>
        <strain evidence="5">NRRL 3115</strain>
    </source>
</reference>
<dbReference type="GO" id="GO:0032042">
    <property type="term" value="P:mitochondrial DNA metabolic process"/>
    <property type="evidence" value="ECO:0007669"/>
    <property type="project" value="TreeGrafter"/>
</dbReference>
<dbReference type="CDD" id="cd18799">
    <property type="entry name" value="SF2_C_EcoAI-like"/>
    <property type="match status" value="1"/>
</dbReference>
<dbReference type="Pfam" id="PF04851">
    <property type="entry name" value="ResIII"/>
    <property type="match status" value="1"/>
</dbReference>
<evidence type="ECO:0000256" key="1">
    <source>
        <dbReference type="ARBA" id="ARBA00022806"/>
    </source>
</evidence>
<organism evidence="5 6">
    <name type="scientific">Coemansia spiralis</name>
    <dbReference type="NCBI Taxonomy" id="417178"/>
    <lineage>
        <taxon>Eukaryota</taxon>
        <taxon>Fungi</taxon>
        <taxon>Fungi incertae sedis</taxon>
        <taxon>Zoopagomycota</taxon>
        <taxon>Kickxellomycotina</taxon>
        <taxon>Kickxellomycetes</taxon>
        <taxon>Kickxellales</taxon>
        <taxon>Kickxellaceae</taxon>
        <taxon>Coemansia</taxon>
    </lineage>
</organism>
<dbReference type="GO" id="GO:0016787">
    <property type="term" value="F:hydrolase activity"/>
    <property type="evidence" value="ECO:0007669"/>
    <property type="project" value="InterPro"/>
</dbReference>
<dbReference type="GO" id="GO:0000403">
    <property type="term" value="F:Y-form DNA binding"/>
    <property type="evidence" value="ECO:0007669"/>
    <property type="project" value="TreeGrafter"/>
</dbReference>
<evidence type="ECO:0000259" key="3">
    <source>
        <dbReference type="PROSITE" id="PS51192"/>
    </source>
</evidence>
<feature type="region of interest" description="Disordered" evidence="2">
    <location>
        <begin position="707"/>
        <end position="728"/>
    </location>
</feature>
<dbReference type="SMART" id="SM00490">
    <property type="entry name" value="HELICc"/>
    <property type="match status" value="1"/>
</dbReference>
<dbReference type="PROSITE" id="PS51194">
    <property type="entry name" value="HELICASE_CTER"/>
    <property type="match status" value="1"/>
</dbReference>
<keyword evidence="1 5" id="KW-0347">Helicase</keyword>
<dbReference type="GO" id="GO:0070125">
    <property type="term" value="P:mitochondrial translational elongation"/>
    <property type="evidence" value="ECO:0007669"/>
    <property type="project" value="TreeGrafter"/>
</dbReference>
<dbReference type="InterPro" id="IPR050742">
    <property type="entry name" value="Helicase_Restrict-Modif_Enz"/>
</dbReference>
<keyword evidence="1 5" id="KW-0547">Nucleotide-binding</keyword>
<evidence type="ECO:0000256" key="2">
    <source>
        <dbReference type="SAM" id="MobiDB-lite"/>
    </source>
</evidence>